<dbReference type="InterPro" id="IPR036390">
    <property type="entry name" value="WH_DNA-bd_sf"/>
</dbReference>
<dbReference type="PANTHER" id="PTHR30419:SF8">
    <property type="entry name" value="NITROGEN ASSIMILATION TRANSCRIPTIONAL ACTIVATOR-RELATED"/>
    <property type="match status" value="1"/>
</dbReference>
<evidence type="ECO:0000256" key="2">
    <source>
        <dbReference type="ARBA" id="ARBA00023015"/>
    </source>
</evidence>
<dbReference type="PROSITE" id="PS50931">
    <property type="entry name" value="HTH_LYSR"/>
    <property type="match status" value="1"/>
</dbReference>
<name>A0AB39HMD7_9BACI</name>
<keyword evidence="2" id="KW-0805">Transcription regulation</keyword>
<keyword evidence="4" id="KW-0804">Transcription</keyword>
<accession>A0AB39HMD7</accession>
<dbReference type="GO" id="GO:0005829">
    <property type="term" value="C:cytosol"/>
    <property type="evidence" value="ECO:0007669"/>
    <property type="project" value="TreeGrafter"/>
</dbReference>
<dbReference type="Gene3D" id="1.10.10.10">
    <property type="entry name" value="Winged helix-like DNA-binding domain superfamily/Winged helix DNA-binding domain"/>
    <property type="match status" value="1"/>
</dbReference>
<dbReference type="InterPro" id="IPR000847">
    <property type="entry name" value="LysR_HTH_N"/>
</dbReference>
<evidence type="ECO:0000256" key="1">
    <source>
        <dbReference type="ARBA" id="ARBA00009437"/>
    </source>
</evidence>
<dbReference type="Pfam" id="PF00126">
    <property type="entry name" value="HTH_1"/>
    <property type="match status" value="1"/>
</dbReference>
<dbReference type="SUPFAM" id="SSF53850">
    <property type="entry name" value="Periplasmic binding protein-like II"/>
    <property type="match status" value="1"/>
</dbReference>
<evidence type="ECO:0000259" key="5">
    <source>
        <dbReference type="PROSITE" id="PS50931"/>
    </source>
</evidence>
<dbReference type="Pfam" id="PF03466">
    <property type="entry name" value="LysR_substrate"/>
    <property type="match status" value="1"/>
</dbReference>
<keyword evidence="3" id="KW-0238">DNA-binding</keyword>
<dbReference type="GO" id="GO:0003677">
    <property type="term" value="F:DNA binding"/>
    <property type="evidence" value="ECO:0007669"/>
    <property type="project" value="UniProtKB-KW"/>
</dbReference>
<gene>
    <name evidence="6" type="ORF">AB4Y30_03980</name>
</gene>
<dbReference type="PRINTS" id="PR00039">
    <property type="entry name" value="HTHLYSR"/>
</dbReference>
<dbReference type="CDD" id="cd05466">
    <property type="entry name" value="PBP2_LTTR_substrate"/>
    <property type="match status" value="1"/>
</dbReference>
<evidence type="ECO:0000256" key="3">
    <source>
        <dbReference type="ARBA" id="ARBA00023125"/>
    </source>
</evidence>
<comment type="similarity">
    <text evidence="1">Belongs to the LysR transcriptional regulatory family.</text>
</comment>
<feature type="domain" description="HTH lysR-type" evidence="5">
    <location>
        <begin position="1"/>
        <end position="58"/>
    </location>
</feature>
<protein>
    <submittedName>
        <fullName evidence="6">LysR family transcriptional regulator</fullName>
    </submittedName>
</protein>
<dbReference type="InterPro" id="IPR050950">
    <property type="entry name" value="HTH-type_LysR_regulators"/>
</dbReference>
<dbReference type="RefSeq" id="WP_368654204.1">
    <property type="nucleotide sequence ID" value="NZ_CP162599.1"/>
</dbReference>
<dbReference type="PANTHER" id="PTHR30419">
    <property type="entry name" value="HTH-TYPE TRANSCRIPTIONAL REGULATOR YBHD"/>
    <property type="match status" value="1"/>
</dbReference>
<proteinExistence type="inferred from homology"/>
<dbReference type="SUPFAM" id="SSF46785">
    <property type="entry name" value="Winged helix' DNA-binding domain"/>
    <property type="match status" value="1"/>
</dbReference>
<evidence type="ECO:0000313" key="6">
    <source>
        <dbReference type="EMBL" id="XDK33526.1"/>
    </source>
</evidence>
<sequence>MEIRLLRYFIAVANEQNISAAAKSLHISQPTLSRQLSDLEAELDTSLFIRGNRKITLTEEGVFLLTKAKEIVDLVDKTEANFNQPEEFISGEIYIGGGETEAMHFIAETLKDLRKDHSAIQFHLYSGNADDITDKLDSGLLDFGIVIEPTDKQKYDYMQLPDKDVWGVLMRRDSPLAHKKSIQAADLIDKSLIISRQTTVDNEISGWFGQNVKDLNIAGTYNLLYNAALMVEQGLGYALCLDKIINTSGESELCFKPLNPKLTAGLNIIWKKHQVFSSAASKFLEQIRYNIERHNQNE</sequence>
<dbReference type="InterPro" id="IPR005119">
    <property type="entry name" value="LysR_subst-bd"/>
</dbReference>
<dbReference type="FunFam" id="1.10.10.10:FF:000001">
    <property type="entry name" value="LysR family transcriptional regulator"/>
    <property type="match status" value="1"/>
</dbReference>
<dbReference type="EMBL" id="CP162599">
    <property type="protein sequence ID" value="XDK33526.1"/>
    <property type="molecule type" value="Genomic_DNA"/>
</dbReference>
<dbReference type="Gene3D" id="3.40.190.290">
    <property type="match status" value="1"/>
</dbReference>
<reference evidence="6" key="1">
    <citation type="submission" date="2024-07" db="EMBL/GenBank/DDBJ databases">
        <title>Halotolerant mesophilic bacterium Ornithinibacillus sp. 4-3, sp. nov., isolated from soil.</title>
        <authorList>
            <person name="Sidarenka A.V."/>
            <person name="Guliayeva D.E."/>
            <person name="Leanovich S.I."/>
            <person name="Hileuskaya K.S."/>
            <person name="Akhremchuk A.E."/>
            <person name="Sikolenko M.A."/>
            <person name="Valentovich L.N."/>
        </authorList>
    </citation>
    <scope>NUCLEOTIDE SEQUENCE</scope>
    <source>
        <strain evidence="6">4-3</strain>
    </source>
</reference>
<dbReference type="AlphaFoldDB" id="A0AB39HMD7"/>
<organism evidence="6">
    <name type="scientific">Ornithinibacillus sp. 4-3</name>
    <dbReference type="NCBI Taxonomy" id="3231488"/>
    <lineage>
        <taxon>Bacteria</taxon>
        <taxon>Bacillati</taxon>
        <taxon>Bacillota</taxon>
        <taxon>Bacilli</taxon>
        <taxon>Bacillales</taxon>
        <taxon>Bacillaceae</taxon>
        <taxon>Ornithinibacillus</taxon>
    </lineage>
</organism>
<dbReference type="InterPro" id="IPR036388">
    <property type="entry name" value="WH-like_DNA-bd_sf"/>
</dbReference>
<dbReference type="GO" id="GO:0003700">
    <property type="term" value="F:DNA-binding transcription factor activity"/>
    <property type="evidence" value="ECO:0007669"/>
    <property type="project" value="InterPro"/>
</dbReference>
<evidence type="ECO:0000256" key="4">
    <source>
        <dbReference type="ARBA" id="ARBA00023163"/>
    </source>
</evidence>